<gene>
    <name evidence="7" type="ORF">BAUCODRAFT_145928</name>
</gene>
<dbReference type="HOGENOM" id="CLU_016102_0_0_1"/>
<dbReference type="OMA" id="DLSHMMA"/>
<dbReference type="RefSeq" id="XP_007674020.1">
    <property type="nucleotide sequence ID" value="XM_007675830.1"/>
</dbReference>
<dbReference type="Proteomes" id="UP000011761">
    <property type="component" value="Unassembled WGS sequence"/>
</dbReference>
<dbReference type="GO" id="GO:0005634">
    <property type="term" value="C:nucleus"/>
    <property type="evidence" value="ECO:0007669"/>
    <property type="project" value="UniProtKB-SubCell"/>
</dbReference>
<feature type="compositionally biased region" description="Low complexity" evidence="6">
    <location>
        <begin position="221"/>
        <end position="232"/>
    </location>
</feature>
<evidence type="ECO:0000256" key="2">
    <source>
        <dbReference type="ARBA" id="ARBA00005330"/>
    </source>
</evidence>
<evidence type="ECO:0000313" key="8">
    <source>
        <dbReference type="Proteomes" id="UP000011761"/>
    </source>
</evidence>
<protein>
    <recommendedName>
        <fullName evidence="9">Transcriptional regulator Ngg1</fullName>
    </recommendedName>
</protein>
<dbReference type="GO" id="GO:0000124">
    <property type="term" value="C:SAGA complex"/>
    <property type="evidence" value="ECO:0007669"/>
    <property type="project" value="TreeGrafter"/>
</dbReference>
<evidence type="ECO:0008006" key="9">
    <source>
        <dbReference type="Google" id="ProtNLM"/>
    </source>
</evidence>
<keyword evidence="5" id="KW-0539">Nucleus</keyword>
<dbReference type="STRING" id="717646.M2LW87"/>
<feature type="compositionally biased region" description="Pro residues" evidence="6">
    <location>
        <begin position="205"/>
        <end position="214"/>
    </location>
</feature>
<proteinExistence type="inferred from homology"/>
<evidence type="ECO:0000256" key="6">
    <source>
        <dbReference type="SAM" id="MobiDB-lite"/>
    </source>
</evidence>
<feature type="compositionally biased region" description="Basic and acidic residues" evidence="6">
    <location>
        <begin position="141"/>
        <end position="184"/>
    </location>
</feature>
<organism evidence="7 8">
    <name type="scientific">Baudoinia panamericana (strain UAMH 10762)</name>
    <name type="common">Angels' share fungus</name>
    <name type="synonym">Baudoinia compniacensis (strain UAMH 10762)</name>
    <dbReference type="NCBI Taxonomy" id="717646"/>
    <lineage>
        <taxon>Eukaryota</taxon>
        <taxon>Fungi</taxon>
        <taxon>Dikarya</taxon>
        <taxon>Ascomycota</taxon>
        <taxon>Pezizomycotina</taxon>
        <taxon>Dothideomycetes</taxon>
        <taxon>Dothideomycetidae</taxon>
        <taxon>Mycosphaerellales</taxon>
        <taxon>Teratosphaeriaceae</taxon>
        <taxon>Baudoinia</taxon>
    </lineage>
</organism>
<dbReference type="EMBL" id="KB445552">
    <property type="protein sequence ID" value="EMC98927.1"/>
    <property type="molecule type" value="Genomic_DNA"/>
</dbReference>
<comment type="subcellular location">
    <subcellularLocation>
        <location evidence="1">Nucleus</location>
    </subcellularLocation>
</comment>
<keyword evidence="8" id="KW-1185">Reference proteome</keyword>
<dbReference type="OrthoDB" id="1232at2759"/>
<dbReference type="AlphaFoldDB" id="M2LW87"/>
<evidence type="ECO:0000256" key="5">
    <source>
        <dbReference type="ARBA" id="ARBA00023242"/>
    </source>
</evidence>
<dbReference type="PANTHER" id="PTHR13556">
    <property type="entry name" value="TRANSCRIPTIONAL ADAPTER 3-RELATED"/>
    <property type="match status" value="1"/>
</dbReference>
<feature type="region of interest" description="Disordered" evidence="6">
    <location>
        <begin position="413"/>
        <end position="468"/>
    </location>
</feature>
<keyword evidence="4" id="KW-0804">Transcription</keyword>
<keyword evidence="3" id="KW-0805">Transcription regulation</keyword>
<feature type="region of interest" description="Disordered" evidence="6">
    <location>
        <begin position="635"/>
        <end position="655"/>
    </location>
</feature>
<dbReference type="PANTHER" id="PTHR13556:SF2">
    <property type="entry name" value="TRANSCRIPTIONAL ADAPTER 3"/>
    <property type="match status" value="1"/>
</dbReference>
<dbReference type="GO" id="GO:0006357">
    <property type="term" value="P:regulation of transcription by RNA polymerase II"/>
    <property type="evidence" value="ECO:0007669"/>
    <property type="project" value="TreeGrafter"/>
</dbReference>
<sequence length="655" mass="71583">MPPSASKKGTAPRAAPRDRRSSSRHSTPVSSLTDNTAPPTPLTATPTTAVPVAPKESAYLHIITSALVAGDPSIEQLLTGTSAKGAEPPSAKELHGVHDRIRDGVNKFMGKRNEVCDRGMRQLAVKRKERLQLEREEEERELVKKEQEEKKKKAIKVEKAVSRKRSHDEMELDSKEQKAKEKESLPSVGAHGLARQDGVGVHEGAPPPPSPPVQPGIAIIDPMDTAASPADADSPDTDPPTVPLYERMFGKDPTNSDDPTIYDIRPITPNMSDDDVRDIVNVLHWPKSDLKDLTAGDPPDLDLSNAKPTNQVAFSTFQTYVEPFIRPFTEEDVSFLKERGDRVTPYIIPNRGTKSYKDVWAAEDGLTGIEPPAKLELSANEARGSMDDMDDNTAETDEVSLGPATERLMALLRAAPSGNTKKEEDADGDTTMGNGDDTQDVPTTAGATEEKQAPATCLPPEAPRLPNAPPMPDFETLDQRLMQELRYAGLIGPTEQPNYDAHADDEVAARLRTLQAELRRVARLNNIRKARVLELTEERMAMQEYSNIADDLDNQVNAAYLKRNRSLASKPSKKGANKAGQRGVAGVGMVGQRGVSDGVRALMQKRRDWIEMVGPVVKYGRAGILGEGETVFDEESLRRCERGEREAEVGEGEGE</sequence>
<feature type="compositionally biased region" description="Basic and acidic residues" evidence="6">
    <location>
        <begin position="635"/>
        <end position="648"/>
    </location>
</feature>
<feature type="region of interest" description="Disordered" evidence="6">
    <location>
        <begin position="1"/>
        <end position="50"/>
    </location>
</feature>
<dbReference type="GeneID" id="19108640"/>
<dbReference type="Pfam" id="PF10198">
    <property type="entry name" value="Ada3"/>
    <property type="match status" value="1"/>
</dbReference>
<accession>M2LW87</accession>
<dbReference type="InterPro" id="IPR019340">
    <property type="entry name" value="Histone_AcTrfase_su3"/>
</dbReference>
<comment type="similarity">
    <text evidence="2">Belongs to the NGG1 family.</text>
</comment>
<dbReference type="KEGG" id="bcom:BAUCODRAFT_145928"/>
<dbReference type="GO" id="GO:0003713">
    <property type="term" value="F:transcription coactivator activity"/>
    <property type="evidence" value="ECO:0007669"/>
    <property type="project" value="TreeGrafter"/>
</dbReference>
<evidence type="ECO:0000313" key="7">
    <source>
        <dbReference type="EMBL" id="EMC98927.1"/>
    </source>
</evidence>
<reference evidence="7 8" key="1">
    <citation type="journal article" date="2012" name="PLoS Pathog.">
        <title>Diverse lifestyles and strategies of plant pathogenesis encoded in the genomes of eighteen Dothideomycetes fungi.</title>
        <authorList>
            <person name="Ohm R.A."/>
            <person name="Feau N."/>
            <person name="Henrissat B."/>
            <person name="Schoch C.L."/>
            <person name="Horwitz B.A."/>
            <person name="Barry K.W."/>
            <person name="Condon B.J."/>
            <person name="Copeland A.C."/>
            <person name="Dhillon B."/>
            <person name="Glaser F."/>
            <person name="Hesse C.N."/>
            <person name="Kosti I."/>
            <person name="LaButti K."/>
            <person name="Lindquist E.A."/>
            <person name="Lucas S."/>
            <person name="Salamov A.A."/>
            <person name="Bradshaw R.E."/>
            <person name="Ciuffetti L."/>
            <person name="Hamelin R.C."/>
            <person name="Kema G.H.J."/>
            <person name="Lawrence C."/>
            <person name="Scott J.A."/>
            <person name="Spatafora J.W."/>
            <person name="Turgeon B.G."/>
            <person name="de Wit P.J.G.M."/>
            <person name="Zhong S."/>
            <person name="Goodwin S.B."/>
            <person name="Grigoriev I.V."/>
        </authorList>
    </citation>
    <scope>NUCLEOTIDE SEQUENCE [LARGE SCALE GENOMIC DNA]</scope>
    <source>
        <strain evidence="7 8">UAMH 10762</strain>
    </source>
</reference>
<feature type="region of interest" description="Disordered" evidence="6">
    <location>
        <begin position="133"/>
        <end position="270"/>
    </location>
</feature>
<evidence type="ECO:0000256" key="3">
    <source>
        <dbReference type="ARBA" id="ARBA00023015"/>
    </source>
</evidence>
<dbReference type="eggNOG" id="KOG4191">
    <property type="taxonomic scope" value="Eukaryota"/>
</dbReference>
<name>M2LW87_BAUPA</name>
<evidence type="ECO:0000256" key="4">
    <source>
        <dbReference type="ARBA" id="ARBA00023163"/>
    </source>
</evidence>
<evidence type="ECO:0000256" key="1">
    <source>
        <dbReference type="ARBA" id="ARBA00004123"/>
    </source>
</evidence>